<dbReference type="InterPro" id="IPR010263">
    <property type="entry name" value="T6SS_TssK"/>
</dbReference>
<dbReference type="PANTHER" id="PTHR35566">
    <property type="entry name" value="BLR3599 PROTEIN"/>
    <property type="match status" value="1"/>
</dbReference>
<name>W1J541_9GAMM</name>
<gene>
    <name evidence="1" type="ORF">XSR1_640013</name>
</gene>
<dbReference type="PANTHER" id="PTHR35566:SF1">
    <property type="entry name" value="TYPE VI SECRETION SYSTEM BASEPLATE COMPONENT TSSK1"/>
    <property type="match status" value="1"/>
</dbReference>
<dbReference type="AlphaFoldDB" id="W1J541"/>
<dbReference type="RefSeq" id="WP_038241280.1">
    <property type="nucleotide sequence ID" value="NZ_CAWLWS010000126.1"/>
</dbReference>
<dbReference type="Pfam" id="PF05936">
    <property type="entry name" value="T6SS_VasE"/>
    <property type="match status" value="1"/>
</dbReference>
<reference evidence="1" key="1">
    <citation type="submission" date="2013-11" db="EMBL/GenBank/DDBJ databases">
        <title>Draft genome sequence and annotation of the entomopathogenic bacteria, Xenorhabdus cabanillasi strain JM26 and Xenorhabdus szentirmai strain DSM 16338.</title>
        <authorList>
            <person name="Gualtieri M."/>
            <person name="Ogier J.C."/>
            <person name="Pages S."/>
            <person name="Givaudan A."/>
            <person name="Gaudriault S."/>
        </authorList>
    </citation>
    <scope>NUCLEOTIDE SEQUENCE [LARGE SCALE GENOMIC DNA]</scope>
    <source>
        <strain evidence="1">DSM 16338</strain>
    </source>
</reference>
<sequence length="449" mass="50751">MKIYRPLWSEGALLSPQQFQQQAHWEAYTNECIAHLSLVHPWGVEAAEFDSELLALQRLQALKIRVRLPDGTLVDTGCADLLPATRELAHEELSDKEQVIVLLALPILQSNTSNVQTTAEIVERPLRYWQEWVSVQDAFGPEEESMAVARHSLSLRFDFEQNDEYIVCPLARLVRDGRSGWKVDSGFIPPLLSFAAHNELVLSLDRLLTQLQAKRRRLMGMRRESNQRMADFAVADVSLFWLLNALNTHVTVLSELLTRPARHPEQVYFELTKLAGALLTFSLDHDVEDIPPYDHHQPETVFPPLFALISDLLEASLPSRMVAIDLVKINGHQWKAPLNDIRLREEADFYLSVRSSLPAHQLLEQFPKLCKVGAPDDVNNIVNVALNGVPLIALSQVPAVIPLRMENQYFALDMKHPAAISMLESGVCMFYVPDLLGNIQLELFAVLRA</sequence>
<dbReference type="GeneID" id="97124703"/>
<evidence type="ECO:0008006" key="3">
    <source>
        <dbReference type="Google" id="ProtNLM"/>
    </source>
</evidence>
<dbReference type="EMBL" id="CBXF010000126">
    <property type="protein sequence ID" value="CDL85183.1"/>
    <property type="molecule type" value="Genomic_DNA"/>
</dbReference>
<keyword evidence="2" id="KW-1185">Reference proteome</keyword>
<evidence type="ECO:0000313" key="1">
    <source>
        <dbReference type="EMBL" id="CDL85183.1"/>
    </source>
</evidence>
<organism evidence="1 2">
    <name type="scientific">Xenorhabdus szentirmaii DSM 16338</name>
    <dbReference type="NCBI Taxonomy" id="1427518"/>
    <lineage>
        <taxon>Bacteria</taxon>
        <taxon>Pseudomonadati</taxon>
        <taxon>Pseudomonadota</taxon>
        <taxon>Gammaproteobacteria</taxon>
        <taxon>Enterobacterales</taxon>
        <taxon>Morganellaceae</taxon>
        <taxon>Xenorhabdus</taxon>
    </lineage>
</organism>
<dbReference type="Proteomes" id="UP000019202">
    <property type="component" value="Unassembled WGS sequence"/>
</dbReference>
<comment type="caution">
    <text evidence="1">The sequence shown here is derived from an EMBL/GenBank/DDBJ whole genome shotgun (WGS) entry which is preliminary data.</text>
</comment>
<dbReference type="OrthoDB" id="9775333at2"/>
<dbReference type="NCBIfam" id="TIGR03353">
    <property type="entry name" value="VI_chp_4"/>
    <property type="match status" value="1"/>
</dbReference>
<dbReference type="STRING" id="1427518.XSR1_640013"/>
<evidence type="ECO:0000313" key="2">
    <source>
        <dbReference type="Proteomes" id="UP000019202"/>
    </source>
</evidence>
<accession>W1J541</accession>
<proteinExistence type="predicted"/>
<protein>
    <recommendedName>
        <fullName evidence="3">Type VI secretion protein</fullName>
    </recommendedName>
</protein>